<reference evidence="3" key="1">
    <citation type="submission" date="2014-03" db="EMBL/GenBank/DDBJ databases">
        <authorList>
            <person name="Aksoy S."/>
            <person name="Warren W."/>
            <person name="Wilson R.K."/>
        </authorList>
    </citation>
    <scope>NUCLEOTIDE SEQUENCE [LARGE SCALE GENOMIC DNA]</scope>
    <source>
        <strain evidence="3">IAEA</strain>
    </source>
</reference>
<reference evidence="2" key="2">
    <citation type="submission" date="2020-05" db="UniProtKB">
        <authorList>
            <consortium name="EnsemblMetazoa"/>
        </authorList>
    </citation>
    <scope>IDENTIFICATION</scope>
    <source>
        <strain evidence="2">IAEA</strain>
    </source>
</reference>
<dbReference type="InterPro" id="IPR036859">
    <property type="entry name" value="CAP-Gly_dom_sf"/>
</dbReference>
<keyword evidence="3" id="KW-1185">Reference proteome</keyword>
<dbReference type="InterPro" id="IPR000938">
    <property type="entry name" value="CAP-Gly_domain"/>
</dbReference>
<sequence>MVGIVDDTCLRFPYGARIKIVENSGTVRYVGEVSGYKGTWLGIEWDDPRRGKHNGTVNG</sequence>
<dbReference type="AlphaFoldDB" id="A0A1A9WDV0"/>
<accession>A0A1A9WDV0</accession>
<organism evidence="2 3">
    <name type="scientific">Glossina brevipalpis</name>
    <dbReference type="NCBI Taxonomy" id="37001"/>
    <lineage>
        <taxon>Eukaryota</taxon>
        <taxon>Metazoa</taxon>
        <taxon>Ecdysozoa</taxon>
        <taxon>Arthropoda</taxon>
        <taxon>Hexapoda</taxon>
        <taxon>Insecta</taxon>
        <taxon>Pterygota</taxon>
        <taxon>Neoptera</taxon>
        <taxon>Endopterygota</taxon>
        <taxon>Diptera</taxon>
        <taxon>Brachycera</taxon>
        <taxon>Muscomorpha</taxon>
        <taxon>Hippoboscoidea</taxon>
        <taxon>Glossinidae</taxon>
        <taxon>Glossina</taxon>
    </lineage>
</organism>
<evidence type="ECO:0000313" key="2">
    <source>
        <dbReference type="EnsemblMetazoa" id="GBRI015955-PA"/>
    </source>
</evidence>
<dbReference type="Gene3D" id="2.30.30.190">
    <property type="entry name" value="CAP Gly-rich-like domain"/>
    <property type="match status" value="1"/>
</dbReference>
<feature type="domain" description="CAP-Gly" evidence="1">
    <location>
        <begin position="31"/>
        <end position="59"/>
    </location>
</feature>
<protein>
    <submittedName>
        <fullName evidence="2">CAP-Gly domain-containing protein</fullName>
    </submittedName>
</protein>
<proteinExistence type="predicted"/>
<dbReference type="Pfam" id="PF01302">
    <property type="entry name" value="CAP_GLY"/>
    <property type="match status" value="1"/>
</dbReference>
<dbReference type="STRING" id="37001.A0A1A9WDV0"/>
<name>A0A1A9WDV0_9MUSC</name>
<dbReference type="VEuPathDB" id="VectorBase:GBRI015955"/>
<evidence type="ECO:0000313" key="3">
    <source>
        <dbReference type="Proteomes" id="UP000091820"/>
    </source>
</evidence>
<dbReference type="PROSITE" id="PS50245">
    <property type="entry name" value="CAP_GLY_2"/>
    <property type="match status" value="1"/>
</dbReference>
<dbReference type="SUPFAM" id="SSF74924">
    <property type="entry name" value="Cap-Gly domain"/>
    <property type="match status" value="1"/>
</dbReference>
<dbReference type="SMART" id="SM01052">
    <property type="entry name" value="CAP_GLY"/>
    <property type="match status" value="1"/>
</dbReference>
<evidence type="ECO:0000259" key="1">
    <source>
        <dbReference type="PROSITE" id="PS50245"/>
    </source>
</evidence>
<dbReference type="EnsemblMetazoa" id="GBRI015955-RA">
    <property type="protein sequence ID" value="GBRI015955-PA"/>
    <property type="gene ID" value="GBRI015955"/>
</dbReference>
<dbReference type="Proteomes" id="UP000091820">
    <property type="component" value="Unassembled WGS sequence"/>
</dbReference>